<name>A0A5M9JP00_MONFR</name>
<organism evidence="2 3">
    <name type="scientific">Monilinia fructicola</name>
    <name type="common">Brown rot fungus</name>
    <name type="synonym">Ciboria fructicola</name>
    <dbReference type="NCBI Taxonomy" id="38448"/>
    <lineage>
        <taxon>Eukaryota</taxon>
        <taxon>Fungi</taxon>
        <taxon>Dikarya</taxon>
        <taxon>Ascomycota</taxon>
        <taxon>Pezizomycotina</taxon>
        <taxon>Leotiomycetes</taxon>
        <taxon>Helotiales</taxon>
        <taxon>Sclerotiniaceae</taxon>
        <taxon>Monilinia</taxon>
    </lineage>
</organism>
<dbReference type="GO" id="GO:0003723">
    <property type="term" value="F:RNA binding"/>
    <property type="evidence" value="ECO:0007669"/>
    <property type="project" value="TreeGrafter"/>
</dbReference>
<proteinExistence type="predicted"/>
<accession>A0A5M9JP00</accession>
<protein>
    <submittedName>
        <fullName evidence="2">Uncharacterized protein</fullName>
    </submittedName>
</protein>
<evidence type="ECO:0000313" key="3">
    <source>
        <dbReference type="Proteomes" id="UP000322873"/>
    </source>
</evidence>
<dbReference type="EMBL" id="VICG01000007">
    <property type="protein sequence ID" value="KAA8570370.1"/>
    <property type="molecule type" value="Genomic_DNA"/>
</dbReference>
<feature type="region of interest" description="Disordered" evidence="1">
    <location>
        <begin position="27"/>
        <end position="53"/>
    </location>
</feature>
<dbReference type="PANTHER" id="PTHR13384:SF19">
    <property type="entry name" value="G PATCH DOMAIN-CONTAINING PROTEIN 1"/>
    <property type="match status" value="1"/>
</dbReference>
<evidence type="ECO:0000313" key="2">
    <source>
        <dbReference type="EMBL" id="KAA8570370.1"/>
    </source>
</evidence>
<feature type="compositionally biased region" description="Basic and acidic residues" evidence="1">
    <location>
        <begin position="37"/>
        <end position="53"/>
    </location>
</feature>
<reference evidence="2 3" key="1">
    <citation type="submission" date="2019-06" db="EMBL/GenBank/DDBJ databases">
        <title>Genome Sequence of the Brown Rot Fungal Pathogen Monilinia fructicola.</title>
        <authorList>
            <person name="De Miccolis Angelini R.M."/>
            <person name="Landi L."/>
            <person name="Abate D."/>
            <person name="Pollastro S."/>
            <person name="Romanazzi G."/>
            <person name="Faretra F."/>
        </authorList>
    </citation>
    <scope>NUCLEOTIDE SEQUENCE [LARGE SCALE GENOMIC DNA]</scope>
    <source>
        <strain evidence="2 3">Mfrc123</strain>
    </source>
</reference>
<evidence type="ECO:0000256" key="1">
    <source>
        <dbReference type="SAM" id="MobiDB-lite"/>
    </source>
</evidence>
<keyword evidence="3" id="KW-1185">Reference proteome</keyword>
<sequence>MGMYGPMTREKKDWFPTRLLCKRFNVQPPKHVQPSADEERGIGREAPPDLVGRREIDRMMIEAGNANGIREPEIKKEDVDDDVHLGNVIIKDEERETQIVVDAERNEALEGQKAGEAVFKAIFGDDDSDEDY</sequence>
<dbReference type="AlphaFoldDB" id="A0A5M9JP00"/>
<dbReference type="Proteomes" id="UP000322873">
    <property type="component" value="Unassembled WGS sequence"/>
</dbReference>
<dbReference type="PANTHER" id="PTHR13384">
    <property type="entry name" value="G PATCH DOMAIN-CONTAINING PROTEIN 1"/>
    <property type="match status" value="1"/>
</dbReference>
<dbReference type="GO" id="GO:0005634">
    <property type="term" value="C:nucleus"/>
    <property type="evidence" value="ECO:0007669"/>
    <property type="project" value="TreeGrafter"/>
</dbReference>
<dbReference type="VEuPathDB" id="FungiDB:MFRU_005g04330"/>
<comment type="caution">
    <text evidence="2">The sequence shown here is derived from an EMBL/GenBank/DDBJ whole genome shotgun (WGS) entry which is preliminary data.</text>
</comment>
<gene>
    <name evidence="2" type="ORF">EYC84_002663</name>
</gene>